<dbReference type="AlphaFoldDB" id="A0A6D2JVD7"/>
<name>A0A6D2JVD7_9BRAS</name>
<feature type="compositionally biased region" description="Basic and acidic residues" evidence="1">
    <location>
        <begin position="459"/>
        <end position="475"/>
    </location>
</feature>
<feature type="region of interest" description="Disordered" evidence="1">
    <location>
        <begin position="459"/>
        <end position="565"/>
    </location>
</feature>
<feature type="compositionally biased region" description="Basic and acidic residues" evidence="1">
    <location>
        <begin position="533"/>
        <end position="543"/>
    </location>
</feature>
<sequence length="565" mass="64195">MISVRSSDLGLHVGSDLNPRGDSDGVLSDRDTNFGDDLRIGLWVLFSVLLRWFEEKIVEAYGSSGKESTRFMRSHSLGAIGNWDSKGVIKERRQLRSNKGQKGKWETESNLYEYFTGLRSESRWRYFVEETKEGFGQQGIIKDGKWETKSNPCEFFTGIRSESRWWLIAEENMEGWGQKGSRDIAMESHTWKFHDCIWVNYSLADFWNFSFKICGDSSDIIIIMNGDSVRFEGIVVIELRQYKKTVTIRLIQYCLFSVLLRIFFLSLILRVLILVFPVVLIISFCIGVVVQGLAMTQGKLVGNGASNQGDKKPVNRLKITVPRFDNTALIRGYSRTLIGRCMNPAAQDVNALLHHMPRFWKMEEWVAGADLGMGRFQFDFDNEEDIVEAIKFWVRMMGIPLHFWAEPTFRSIGEAIGEVIEVDIDGGRVHVCLDGYKPLVFETTVEFYGGEETCPVLRRAREERENQKRRDEKPDGGAMSYKGVVLNGPGGENGAVRQSHHNAAGDLKGKGKAVEQQEDRGKWQAGFRGNGKHGGETSGDQRKPAGFGSHDNRKRINRPMTIFRP</sequence>
<keyword evidence="2" id="KW-0472">Membrane</keyword>
<dbReference type="OrthoDB" id="1108458at2759"/>
<feature type="transmembrane region" description="Helical" evidence="2">
    <location>
        <begin position="274"/>
        <end position="294"/>
    </location>
</feature>
<feature type="compositionally biased region" description="Basic and acidic residues" evidence="1">
    <location>
        <begin position="507"/>
        <end position="522"/>
    </location>
</feature>
<keyword evidence="2" id="KW-1133">Transmembrane helix</keyword>
<reference evidence="3" key="1">
    <citation type="submission" date="2020-01" db="EMBL/GenBank/DDBJ databases">
        <authorList>
            <person name="Mishra B."/>
        </authorList>
    </citation>
    <scope>NUCLEOTIDE SEQUENCE [LARGE SCALE GENOMIC DNA]</scope>
</reference>
<evidence type="ECO:0000256" key="1">
    <source>
        <dbReference type="SAM" id="MobiDB-lite"/>
    </source>
</evidence>
<dbReference type="Proteomes" id="UP000467841">
    <property type="component" value="Unassembled WGS sequence"/>
</dbReference>
<dbReference type="EMBL" id="CACVBM020001309">
    <property type="protein sequence ID" value="CAA7044916.1"/>
    <property type="molecule type" value="Genomic_DNA"/>
</dbReference>
<dbReference type="PANTHER" id="PTHR31286">
    <property type="entry name" value="GLYCINE-RICH CELL WALL STRUCTURAL PROTEIN 1.8-LIKE"/>
    <property type="match status" value="1"/>
</dbReference>
<dbReference type="InterPro" id="IPR040256">
    <property type="entry name" value="At4g02000-like"/>
</dbReference>
<gene>
    <name evidence="3" type="ORF">MERR_LOCUS32151</name>
</gene>
<comment type="caution">
    <text evidence="3">The sequence shown here is derived from an EMBL/GenBank/DDBJ whole genome shotgun (WGS) entry which is preliminary data.</text>
</comment>
<evidence type="ECO:0000256" key="2">
    <source>
        <dbReference type="SAM" id="Phobius"/>
    </source>
</evidence>
<dbReference type="PANTHER" id="PTHR31286:SF178">
    <property type="entry name" value="DUF4283 DOMAIN-CONTAINING PROTEIN"/>
    <property type="match status" value="1"/>
</dbReference>
<feature type="transmembrane region" description="Helical" evidence="2">
    <location>
        <begin position="250"/>
        <end position="268"/>
    </location>
</feature>
<proteinExistence type="predicted"/>
<protein>
    <submittedName>
        <fullName evidence="3">Uncharacterized protein</fullName>
    </submittedName>
</protein>
<keyword evidence="4" id="KW-1185">Reference proteome</keyword>
<accession>A0A6D2JVD7</accession>
<evidence type="ECO:0000313" key="3">
    <source>
        <dbReference type="EMBL" id="CAA7044916.1"/>
    </source>
</evidence>
<evidence type="ECO:0000313" key="4">
    <source>
        <dbReference type="Proteomes" id="UP000467841"/>
    </source>
</evidence>
<organism evidence="3 4">
    <name type="scientific">Microthlaspi erraticum</name>
    <dbReference type="NCBI Taxonomy" id="1685480"/>
    <lineage>
        <taxon>Eukaryota</taxon>
        <taxon>Viridiplantae</taxon>
        <taxon>Streptophyta</taxon>
        <taxon>Embryophyta</taxon>
        <taxon>Tracheophyta</taxon>
        <taxon>Spermatophyta</taxon>
        <taxon>Magnoliopsida</taxon>
        <taxon>eudicotyledons</taxon>
        <taxon>Gunneridae</taxon>
        <taxon>Pentapetalae</taxon>
        <taxon>rosids</taxon>
        <taxon>malvids</taxon>
        <taxon>Brassicales</taxon>
        <taxon>Brassicaceae</taxon>
        <taxon>Coluteocarpeae</taxon>
        <taxon>Microthlaspi</taxon>
    </lineage>
</organism>
<keyword evidence="2" id="KW-0812">Transmembrane</keyword>